<dbReference type="OrthoDB" id="390351at2"/>
<proteinExistence type="predicted"/>
<accession>V5RHF0</accession>
<name>V5RHF0_SPIAP</name>
<dbReference type="AlphaFoldDB" id="V5RHF0"/>
<keyword evidence="1" id="KW-0812">Transmembrane</keyword>
<feature type="transmembrane region" description="Helical" evidence="1">
    <location>
        <begin position="51"/>
        <end position="73"/>
    </location>
</feature>
<evidence type="ECO:0000313" key="3">
    <source>
        <dbReference type="Proteomes" id="UP000018550"/>
    </source>
</evidence>
<keyword evidence="1" id="KW-1133">Transmembrane helix</keyword>
<organism evidence="2 3">
    <name type="scientific">Spiroplasma apis B31</name>
    <dbReference type="NCBI Taxonomy" id="1276258"/>
    <lineage>
        <taxon>Bacteria</taxon>
        <taxon>Bacillati</taxon>
        <taxon>Mycoplasmatota</taxon>
        <taxon>Mollicutes</taxon>
        <taxon>Entomoplasmatales</taxon>
        <taxon>Spiroplasmataceae</taxon>
        <taxon>Spiroplasma</taxon>
    </lineage>
</organism>
<protein>
    <recommendedName>
        <fullName evidence="4">Transmembrane protein</fullName>
    </recommendedName>
</protein>
<dbReference type="HOGENOM" id="CLU_186947_0_0_14"/>
<sequence>MNKESKLAKIAYILMIVSTVLSSFFIIPLAWMIPMTLAVKKRVNEYSDSLVLGICCLLFTGTFGFVSGILLLVNKQESYDEIDNTSVEQNVN</sequence>
<dbReference type="EMBL" id="CP006682">
    <property type="protein sequence ID" value="AHB36087.1"/>
    <property type="molecule type" value="Genomic_DNA"/>
</dbReference>
<keyword evidence="3" id="KW-1185">Reference proteome</keyword>
<evidence type="ECO:0000256" key="1">
    <source>
        <dbReference type="SAM" id="Phobius"/>
    </source>
</evidence>
<dbReference type="Proteomes" id="UP000018550">
    <property type="component" value="Chromosome"/>
</dbReference>
<dbReference type="KEGG" id="sapi:SAPIS_v1c02410"/>
<reference evidence="2 3" key="1">
    <citation type="journal article" date="2014" name="Genome Announc.">
        <title>Complete Genome Sequence of Spiroplasma apis B31T (ATCC 33834), a Bacterium Associated with May Disease of Honeybees (Apis mellifera).</title>
        <authorList>
            <person name="Ku C."/>
            <person name="Lo W.S."/>
            <person name="Chen L.L."/>
            <person name="Kuo C.H."/>
        </authorList>
    </citation>
    <scope>NUCLEOTIDE SEQUENCE [LARGE SCALE GENOMIC DNA]</scope>
    <source>
        <strain evidence="2">B31</strain>
    </source>
</reference>
<dbReference type="PATRIC" id="fig|1276258.3.peg.235"/>
<dbReference type="STRING" id="1276258.SAPIS_v1c02410"/>
<dbReference type="RefSeq" id="WP_023789021.1">
    <property type="nucleotide sequence ID" value="NC_022998.1"/>
</dbReference>
<keyword evidence="1" id="KW-0472">Membrane</keyword>
<gene>
    <name evidence="2" type="ORF">SAPIS_v1c02410</name>
</gene>
<evidence type="ECO:0008006" key="4">
    <source>
        <dbReference type="Google" id="ProtNLM"/>
    </source>
</evidence>
<feature type="transmembrane region" description="Helical" evidence="1">
    <location>
        <begin position="12"/>
        <end position="31"/>
    </location>
</feature>
<evidence type="ECO:0000313" key="2">
    <source>
        <dbReference type="EMBL" id="AHB36087.1"/>
    </source>
</evidence>